<dbReference type="CDD" id="cd12152">
    <property type="entry name" value="F1-ATPase_delta"/>
    <property type="match status" value="1"/>
</dbReference>
<proteinExistence type="inferred from homology"/>
<evidence type="ECO:0000256" key="7">
    <source>
        <dbReference type="ARBA" id="ARBA00023136"/>
    </source>
</evidence>
<comment type="subunit">
    <text evidence="9">F-type ATPases have 2 components, CF(1) - the catalytic core - and CF(0) - the membrane proton channel. CF(1) has five subunits: alpha(3), beta(3), gamma(1), delta(1), epsilon(1). CF(0) has three main subunits: a, b and c.</text>
</comment>
<organism evidence="11 12">
    <name type="scientific">Salipiger aestuarii</name>
    <dbReference type="NCBI Taxonomy" id="568098"/>
    <lineage>
        <taxon>Bacteria</taxon>
        <taxon>Pseudomonadati</taxon>
        <taxon>Pseudomonadota</taxon>
        <taxon>Alphaproteobacteria</taxon>
        <taxon>Rhodobacterales</taxon>
        <taxon>Roseobacteraceae</taxon>
        <taxon>Salipiger</taxon>
    </lineage>
</organism>
<name>A0A327Y9L2_9RHOB</name>
<dbReference type="GO" id="GO:0005524">
    <property type="term" value="F:ATP binding"/>
    <property type="evidence" value="ECO:0007669"/>
    <property type="project" value="UniProtKB-UniRule"/>
</dbReference>
<dbReference type="NCBIfam" id="TIGR03166">
    <property type="entry name" value="alt_F1F0_F1_eps"/>
    <property type="match status" value="1"/>
</dbReference>
<evidence type="ECO:0000313" key="12">
    <source>
        <dbReference type="Proteomes" id="UP000249165"/>
    </source>
</evidence>
<feature type="domain" description="ATP synthase F1 complex delta/epsilon subunit N-terminal" evidence="10">
    <location>
        <begin position="6"/>
        <end position="86"/>
    </location>
</feature>
<keyword evidence="9" id="KW-0066">ATP synthesis</keyword>
<comment type="similarity">
    <text evidence="3 9">Belongs to the ATPase epsilon chain family.</text>
</comment>
<dbReference type="EMBL" id="QLMG01000025">
    <property type="protein sequence ID" value="RAK15169.1"/>
    <property type="molecule type" value="Genomic_DNA"/>
</dbReference>
<accession>A0A327Y9L2</accession>
<dbReference type="GO" id="GO:0005886">
    <property type="term" value="C:plasma membrane"/>
    <property type="evidence" value="ECO:0007669"/>
    <property type="project" value="UniProtKB-SubCell"/>
</dbReference>
<comment type="function">
    <text evidence="1 9">Produces ATP from ADP in the presence of a proton gradient across the membrane.</text>
</comment>
<evidence type="ECO:0000256" key="2">
    <source>
        <dbReference type="ARBA" id="ARBA00004184"/>
    </source>
</evidence>
<evidence type="ECO:0000259" key="10">
    <source>
        <dbReference type="Pfam" id="PF02823"/>
    </source>
</evidence>
<sequence>MRTAITLTVTTPLAVAVSDTAVRSIRAEDASGGFGLLPGHADFLTVLGASVLRWRGAGSDWHYCALRGGVLQMRGGTTVDVACREAVPGRDLASLEVLVQQAIEDELDAARQARAEQTRLHTTAIRSLIRHLGTAAPGSDLAGNFR</sequence>
<dbReference type="InterPro" id="IPR024037">
    <property type="entry name" value="Alt_ATP_synth_F1_esu"/>
</dbReference>
<dbReference type="OrthoDB" id="272739at2"/>
<dbReference type="Gene3D" id="2.60.15.10">
    <property type="entry name" value="F0F1 ATP synthase delta/epsilon subunit, N-terminal"/>
    <property type="match status" value="1"/>
</dbReference>
<evidence type="ECO:0000256" key="4">
    <source>
        <dbReference type="ARBA" id="ARBA00022448"/>
    </source>
</evidence>
<dbReference type="HAMAP" id="MF_00530">
    <property type="entry name" value="ATP_synth_epsil_bac"/>
    <property type="match status" value="1"/>
</dbReference>
<dbReference type="RefSeq" id="WP_009506883.1">
    <property type="nucleotide sequence ID" value="NZ_LIGK01000078.1"/>
</dbReference>
<dbReference type="GO" id="GO:0045259">
    <property type="term" value="C:proton-transporting ATP synthase complex"/>
    <property type="evidence" value="ECO:0007669"/>
    <property type="project" value="UniProtKB-KW"/>
</dbReference>
<keyword evidence="4 9" id="KW-0813">Transport</keyword>
<dbReference type="InterPro" id="IPR036771">
    <property type="entry name" value="ATPsynth_dsu/esu_N"/>
</dbReference>
<keyword evidence="6 9" id="KW-0406">Ion transport</keyword>
<comment type="caution">
    <text evidence="11">The sequence shown here is derived from an EMBL/GenBank/DDBJ whole genome shotgun (WGS) entry which is preliminary data.</text>
</comment>
<keyword evidence="8 9" id="KW-0139">CF(1)</keyword>
<evidence type="ECO:0000256" key="3">
    <source>
        <dbReference type="ARBA" id="ARBA00005712"/>
    </source>
</evidence>
<dbReference type="InterPro" id="IPR001469">
    <property type="entry name" value="ATP_synth_F1_dsu/esu"/>
</dbReference>
<reference evidence="11 12" key="1">
    <citation type="submission" date="2018-06" db="EMBL/GenBank/DDBJ databases">
        <title>Genomic Encyclopedia of Archaeal and Bacterial Type Strains, Phase II (KMG-II): from individual species to whole genera.</title>
        <authorList>
            <person name="Goeker M."/>
        </authorList>
    </citation>
    <scope>NUCLEOTIDE SEQUENCE [LARGE SCALE GENOMIC DNA]</scope>
    <source>
        <strain evidence="11 12">DSM 22011</strain>
    </source>
</reference>
<evidence type="ECO:0000313" key="11">
    <source>
        <dbReference type="EMBL" id="RAK15169.1"/>
    </source>
</evidence>
<keyword evidence="7 9" id="KW-0472">Membrane</keyword>
<comment type="subcellular location">
    <subcellularLocation>
        <location evidence="9">Cell membrane</location>
        <topology evidence="9">Peripheral membrane protein</topology>
    </subcellularLocation>
    <subcellularLocation>
        <location evidence="2">Endomembrane system</location>
        <topology evidence="2">Peripheral membrane protein</topology>
    </subcellularLocation>
</comment>
<gene>
    <name evidence="9" type="primary">atpC</name>
    <name evidence="11" type="ORF">ATI53_102571</name>
</gene>
<evidence type="ECO:0000256" key="5">
    <source>
        <dbReference type="ARBA" id="ARBA00022781"/>
    </source>
</evidence>
<keyword evidence="9" id="KW-1003">Cell membrane</keyword>
<evidence type="ECO:0000256" key="9">
    <source>
        <dbReference type="HAMAP-Rule" id="MF_00530"/>
    </source>
</evidence>
<dbReference type="InterPro" id="IPR020546">
    <property type="entry name" value="ATP_synth_F1_dsu/esu_N"/>
</dbReference>
<dbReference type="SUPFAM" id="SSF51344">
    <property type="entry name" value="Epsilon subunit of F1F0-ATP synthase N-terminal domain"/>
    <property type="match status" value="1"/>
</dbReference>
<keyword evidence="12" id="KW-1185">Reference proteome</keyword>
<protein>
    <recommendedName>
        <fullName evidence="9">ATP synthase epsilon chain</fullName>
    </recommendedName>
    <alternativeName>
        <fullName evidence="9">ATP synthase F1 sector epsilon subunit</fullName>
    </alternativeName>
    <alternativeName>
        <fullName evidence="9">F-ATPase epsilon subunit</fullName>
    </alternativeName>
</protein>
<dbReference type="Pfam" id="PF02823">
    <property type="entry name" value="ATP-synt_DE_N"/>
    <property type="match status" value="1"/>
</dbReference>
<dbReference type="NCBIfam" id="NF009981">
    <property type="entry name" value="PRK13447.1"/>
    <property type="match status" value="1"/>
</dbReference>
<evidence type="ECO:0000256" key="1">
    <source>
        <dbReference type="ARBA" id="ARBA00003543"/>
    </source>
</evidence>
<dbReference type="AlphaFoldDB" id="A0A327Y9L2"/>
<evidence type="ECO:0000256" key="8">
    <source>
        <dbReference type="ARBA" id="ARBA00023196"/>
    </source>
</evidence>
<keyword evidence="5 9" id="KW-0375">Hydrogen ion transport</keyword>
<dbReference type="GO" id="GO:0046933">
    <property type="term" value="F:proton-transporting ATP synthase activity, rotational mechanism"/>
    <property type="evidence" value="ECO:0007669"/>
    <property type="project" value="UniProtKB-UniRule"/>
</dbReference>
<dbReference type="GO" id="GO:0012505">
    <property type="term" value="C:endomembrane system"/>
    <property type="evidence" value="ECO:0007669"/>
    <property type="project" value="UniProtKB-SubCell"/>
</dbReference>
<dbReference type="Proteomes" id="UP000249165">
    <property type="component" value="Unassembled WGS sequence"/>
</dbReference>
<evidence type="ECO:0000256" key="6">
    <source>
        <dbReference type="ARBA" id="ARBA00023065"/>
    </source>
</evidence>